<dbReference type="OrthoDB" id="9778515at2"/>
<dbReference type="EMBL" id="CP025704">
    <property type="protein sequence ID" value="AUN97181.1"/>
    <property type="molecule type" value="Genomic_DNA"/>
</dbReference>
<dbReference type="Pfam" id="PF03575">
    <property type="entry name" value="Peptidase_S51"/>
    <property type="match status" value="1"/>
</dbReference>
<protein>
    <submittedName>
        <fullName evidence="5">Peptidase E</fullName>
    </submittedName>
</protein>
<accession>A0A2K9NNT2</accession>
<dbReference type="GO" id="GO:0006508">
    <property type="term" value="P:proteolysis"/>
    <property type="evidence" value="ECO:0007669"/>
    <property type="project" value="UniProtKB-KW"/>
</dbReference>
<dbReference type="InterPro" id="IPR005320">
    <property type="entry name" value="Peptidase_S51"/>
</dbReference>
<dbReference type="PANTHER" id="PTHR20842:SF0">
    <property type="entry name" value="ALPHA-ASPARTYL DIPEPTIDASE"/>
    <property type="match status" value="1"/>
</dbReference>
<proteinExistence type="inferred from homology"/>
<dbReference type="KEGG" id="bsto:C0V70_03465"/>
<dbReference type="Proteomes" id="UP000235584">
    <property type="component" value="Chromosome"/>
</dbReference>
<evidence type="ECO:0000256" key="4">
    <source>
        <dbReference type="ARBA" id="ARBA00022825"/>
    </source>
</evidence>
<dbReference type="CDD" id="cd03146">
    <property type="entry name" value="GAT1_Peptidase_E"/>
    <property type="match status" value="1"/>
</dbReference>
<organism evidence="5 6">
    <name type="scientific">Bacteriovorax stolpii</name>
    <name type="common">Bdellovibrio stolpii</name>
    <dbReference type="NCBI Taxonomy" id="960"/>
    <lineage>
        <taxon>Bacteria</taxon>
        <taxon>Pseudomonadati</taxon>
        <taxon>Bdellovibrionota</taxon>
        <taxon>Bacteriovoracia</taxon>
        <taxon>Bacteriovoracales</taxon>
        <taxon>Bacteriovoracaceae</taxon>
        <taxon>Bacteriovorax</taxon>
    </lineage>
</organism>
<keyword evidence="4" id="KW-0720">Serine protease</keyword>
<dbReference type="Gene3D" id="3.40.50.880">
    <property type="match status" value="1"/>
</dbReference>
<dbReference type="InterPro" id="IPR029062">
    <property type="entry name" value="Class_I_gatase-like"/>
</dbReference>
<dbReference type="RefSeq" id="WP_102242476.1">
    <property type="nucleotide sequence ID" value="NZ_CP025704.1"/>
</dbReference>
<keyword evidence="3" id="KW-0378">Hydrolase</keyword>
<comment type="similarity">
    <text evidence="1">Belongs to the peptidase S51 family.</text>
</comment>
<dbReference type="AlphaFoldDB" id="A0A2K9NNT2"/>
<gene>
    <name evidence="5" type="ORF">C0V70_03465</name>
</gene>
<name>A0A2K9NNT2_BACTC</name>
<sequence length="233" mass="25540">MKTRKILAMGGGGFSMEPGNLLLDQFFFSLAEKQKPNVCFIGTASGDAQGYVDRFYDYMKDHDVTPSHLSLFKAPVGSLRDYVLSKDVIYVGGGNTRNLMTLWKEWGLDKILWEAYNNGVVLGGLSAGGLCWFEEGVTDSIPGSLTKLSCMNILKGSFCPHFDGEAERRPAYHNLILNGLKSGYACDDSAAVYFENEVFVESVSSVASASSYYVKSDGGKVLEEKIPTRYLGN</sequence>
<keyword evidence="2" id="KW-0645">Protease</keyword>
<keyword evidence="6" id="KW-1185">Reference proteome</keyword>
<evidence type="ECO:0000256" key="2">
    <source>
        <dbReference type="ARBA" id="ARBA00022670"/>
    </source>
</evidence>
<evidence type="ECO:0000313" key="5">
    <source>
        <dbReference type="EMBL" id="AUN97181.1"/>
    </source>
</evidence>
<evidence type="ECO:0000256" key="1">
    <source>
        <dbReference type="ARBA" id="ARBA00006534"/>
    </source>
</evidence>
<dbReference type="GO" id="GO:0008236">
    <property type="term" value="F:serine-type peptidase activity"/>
    <property type="evidence" value="ECO:0007669"/>
    <property type="project" value="UniProtKB-KW"/>
</dbReference>
<dbReference type="SUPFAM" id="SSF52317">
    <property type="entry name" value="Class I glutamine amidotransferase-like"/>
    <property type="match status" value="1"/>
</dbReference>
<reference evidence="5 6" key="1">
    <citation type="submission" date="2018-01" db="EMBL/GenBank/DDBJ databases">
        <title>Complete genome sequence of Bacteriovorax stolpii DSM12778.</title>
        <authorList>
            <person name="Tang B."/>
            <person name="Chang J."/>
        </authorList>
    </citation>
    <scope>NUCLEOTIDE SEQUENCE [LARGE SCALE GENOMIC DNA]</scope>
    <source>
        <strain evidence="5 6">DSM 12778</strain>
    </source>
</reference>
<evidence type="ECO:0000256" key="3">
    <source>
        <dbReference type="ARBA" id="ARBA00022801"/>
    </source>
</evidence>
<dbReference type="PANTHER" id="PTHR20842">
    <property type="entry name" value="PROTEASE S51 ALPHA-ASPARTYL DIPEPTIDASE"/>
    <property type="match status" value="1"/>
</dbReference>
<evidence type="ECO:0000313" key="6">
    <source>
        <dbReference type="Proteomes" id="UP000235584"/>
    </source>
</evidence>